<feature type="transmembrane region" description="Helical" evidence="8">
    <location>
        <begin position="406"/>
        <end position="425"/>
    </location>
</feature>
<evidence type="ECO:0000256" key="6">
    <source>
        <dbReference type="ARBA" id="ARBA00022989"/>
    </source>
</evidence>
<dbReference type="AlphaFoldDB" id="A0A0S7Y2Q4"/>
<evidence type="ECO:0000313" key="10">
    <source>
        <dbReference type="EMBL" id="KPJ69041.1"/>
    </source>
</evidence>
<feature type="transmembrane region" description="Helical" evidence="8">
    <location>
        <begin position="290"/>
        <end position="309"/>
    </location>
</feature>
<dbReference type="GO" id="GO:0016763">
    <property type="term" value="F:pentosyltransferase activity"/>
    <property type="evidence" value="ECO:0007669"/>
    <property type="project" value="TreeGrafter"/>
</dbReference>
<dbReference type="GO" id="GO:0005886">
    <property type="term" value="C:plasma membrane"/>
    <property type="evidence" value="ECO:0007669"/>
    <property type="project" value="UniProtKB-SubCell"/>
</dbReference>
<feature type="transmembrane region" description="Helical" evidence="8">
    <location>
        <begin position="89"/>
        <end position="105"/>
    </location>
</feature>
<keyword evidence="4" id="KW-0808">Transferase</keyword>
<evidence type="ECO:0000256" key="7">
    <source>
        <dbReference type="ARBA" id="ARBA00023136"/>
    </source>
</evidence>
<evidence type="ECO:0000256" key="2">
    <source>
        <dbReference type="ARBA" id="ARBA00022475"/>
    </source>
</evidence>
<dbReference type="InterPro" id="IPR050297">
    <property type="entry name" value="LipidA_mod_glycosyltrf_83"/>
</dbReference>
<comment type="subcellular location">
    <subcellularLocation>
        <location evidence="1">Cell membrane</location>
        <topology evidence="1">Multi-pass membrane protein</topology>
    </subcellularLocation>
</comment>
<feature type="transmembrane region" description="Helical" evidence="8">
    <location>
        <begin position="111"/>
        <end position="129"/>
    </location>
</feature>
<comment type="caution">
    <text evidence="10">The sequence shown here is derived from an EMBL/GenBank/DDBJ whole genome shotgun (WGS) entry which is preliminary data.</text>
</comment>
<feature type="transmembrane region" description="Helical" evidence="8">
    <location>
        <begin position="347"/>
        <end position="367"/>
    </location>
</feature>
<organism evidence="10 11">
    <name type="scientific">candidate division WOR-1 bacterium DG_54_3</name>
    <dbReference type="NCBI Taxonomy" id="1703775"/>
    <lineage>
        <taxon>Bacteria</taxon>
        <taxon>Bacillati</taxon>
        <taxon>Saganbacteria</taxon>
    </lineage>
</organism>
<evidence type="ECO:0000313" key="11">
    <source>
        <dbReference type="Proteomes" id="UP000051861"/>
    </source>
</evidence>
<evidence type="ECO:0000259" key="9">
    <source>
        <dbReference type="Pfam" id="PF13231"/>
    </source>
</evidence>
<dbReference type="InterPro" id="IPR038731">
    <property type="entry name" value="RgtA/B/C-like"/>
</dbReference>
<accession>A0A0S7Y2Q4</accession>
<evidence type="ECO:0000256" key="5">
    <source>
        <dbReference type="ARBA" id="ARBA00022692"/>
    </source>
</evidence>
<protein>
    <recommendedName>
        <fullName evidence="9">Glycosyltransferase RgtA/B/C/D-like domain-containing protein</fullName>
    </recommendedName>
</protein>
<keyword evidence="2" id="KW-1003">Cell membrane</keyword>
<feature type="transmembrane region" description="Helical" evidence="8">
    <location>
        <begin position="251"/>
        <end position="278"/>
    </location>
</feature>
<dbReference type="GO" id="GO:0010041">
    <property type="term" value="P:response to iron(III) ion"/>
    <property type="evidence" value="ECO:0007669"/>
    <property type="project" value="TreeGrafter"/>
</dbReference>
<dbReference type="PANTHER" id="PTHR33908">
    <property type="entry name" value="MANNOSYLTRANSFERASE YKCB-RELATED"/>
    <property type="match status" value="1"/>
</dbReference>
<keyword evidence="3" id="KW-0328">Glycosyltransferase</keyword>
<keyword evidence="7 8" id="KW-0472">Membrane</keyword>
<evidence type="ECO:0000256" key="8">
    <source>
        <dbReference type="SAM" id="Phobius"/>
    </source>
</evidence>
<feature type="transmembrane region" description="Helical" evidence="8">
    <location>
        <begin position="379"/>
        <end position="399"/>
    </location>
</feature>
<evidence type="ECO:0000256" key="4">
    <source>
        <dbReference type="ARBA" id="ARBA00022679"/>
    </source>
</evidence>
<dbReference type="GO" id="GO:0009103">
    <property type="term" value="P:lipopolysaccharide biosynthetic process"/>
    <property type="evidence" value="ECO:0007669"/>
    <property type="project" value="UniProtKB-ARBA"/>
</dbReference>
<sequence length="526" mass="59497">MKKILIAILFIFIALSFVTLPRNPLLNDDAALYALAAKNAILYNQWLAQFVTPGDLSSFLDKPPLGIWLLAVIPKITGINELTIHFPNVIYYGLLLLLLYTSLSGLASKRIALYSTLIAATSLALVVYSRAPKLDVLLTLFVLAAHFCLYAFLKTEKPIHLYILAFLLALGFLVKSGFGILVPGLTVLGLLIFNPEARSKLLKFAFSLNSVFCLLIFISITGVVLGLQSLSLKAYWLPYLKSITIQSKYNVGYLGFGINYSIIGLLLITIFPWSPLFLTSLKFRLSRKMNLNIFCNYWFWANFLFLFFFYRQTDFRTFTVLVPPLAILAGIKLHSLNLYPQKGKIPIILWSIFFLFIFSVILMAGILNPVNPEGIDISAAISPVFLFVVSLIFLTAYFWKPTDLKLSTAFLLVCLSYGVLFYNTLSLAKAFNSDAEWPALIKKHQQKGYAFYIYRPPDRKLFMSPDLFYVDFISGPADQYFWDRAQFIKKLSFGKAIILSDTASWHKLNLKGEIIAQDSYSSLILR</sequence>
<proteinExistence type="predicted"/>
<dbReference type="PANTHER" id="PTHR33908:SF3">
    <property type="entry name" value="UNDECAPRENYL PHOSPHATE-ALPHA-4-AMINO-4-DEOXY-L-ARABINOSE ARABINOSYL TRANSFERASE"/>
    <property type="match status" value="1"/>
</dbReference>
<evidence type="ECO:0000256" key="3">
    <source>
        <dbReference type="ARBA" id="ARBA00022676"/>
    </source>
</evidence>
<feature type="transmembrane region" description="Helical" evidence="8">
    <location>
        <begin position="315"/>
        <end position="335"/>
    </location>
</feature>
<gene>
    <name evidence="10" type="ORF">AMJ44_04750</name>
</gene>
<feature type="transmembrane region" description="Helical" evidence="8">
    <location>
        <begin position="204"/>
        <end position="231"/>
    </location>
</feature>
<keyword evidence="5 8" id="KW-0812">Transmembrane</keyword>
<feature type="domain" description="Glycosyltransferase RgtA/B/C/D-like" evidence="9">
    <location>
        <begin position="61"/>
        <end position="218"/>
    </location>
</feature>
<dbReference type="EMBL" id="LIZX01000033">
    <property type="protein sequence ID" value="KPJ69041.1"/>
    <property type="molecule type" value="Genomic_DNA"/>
</dbReference>
<feature type="transmembrane region" description="Helical" evidence="8">
    <location>
        <begin position="159"/>
        <end position="192"/>
    </location>
</feature>
<evidence type="ECO:0000256" key="1">
    <source>
        <dbReference type="ARBA" id="ARBA00004651"/>
    </source>
</evidence>
<feature type="transmembrane region" description="Helical" evidence="8">
    <location>
        <begin position="136"/>
        <end position="153"/>
    </location>
</feature>
<keyword evidence="6 8" id="KW-1133">Transmembrane helix</keyword>
<dbReference type="Proteomes" id="UP000051861">
    <property type="component" value="Unassembled WGS sequence"/>
</dbReference>
<name>A0A0S7Y2Q4_UNCSA</name>
<dbReference type="Pfam" id="PF13231">
    <property type="entry name" value="PMT_2"/>
    <property type="match status" value="1"/>
</dbReference>
<reference evidence="10 11" key="1">
    <citation type="journal article" date="2015" name="Microbiome">
        <title>Genomic resolution of linkages in carbon, nitrogen, and sulfur cycling among widespread estuary sediment bacteria.</title>
        <authorList>
            <person name="Baker B.J."/>
            <person name="Lazar C.S."/>
            <person name="Teske A.P."/>
            <person name="Dick G.J."/>
        </authorList>
    </citation>
    <scope>NUCLEOTIDE SEQUENCE [LARGE SCALE GENOMIC DNA]</scope>
    <source>
        <strain evidence="10">DG_54_3</strain>
    </source>
</reference>